<dbReference type="EC" id="1.5.1.42" evidence="5"/>
<evidence type="ECO:0000256" key="1">
    <source>
        <dbReference type="ARBA" id="ARBA00008898"/>
    </source>
</evidence>
<reference evidence="5 6" key="1">
    <citation type="submission" date="2018-12" db="EMBL/GenBank/DDBJ databases">
        <authorList>
            <consortium name="Pathogen Informatics"/>
        </authorList>
    </citation>
    <scope>NUCLEOTIDE SEQUENCE [LARGE SCALE GENOMIC DNA]</scope>
    <source>
        <strain evidence="5 6">NCTC10437</strain>
    </source>
</reference>
<evidence type="ECO:0000313" key="6">
    <source>
        <dbReference type="Proteomes" id="UP000279306"/>
    </source>
</evidence>
<feature type="compositionally biased region" description="Basic and acidic residues" evidence="3">
    <location>
        <begin position="13"/>
        <end position="23"/>
    </location>
</feature>
<dbReference type="GO" id="GO:0052874">
    <property type="term" value="F:FMN reductase (NADH) activity"/>
    <property type="evidence" value="ECO:0007669"/>
    <property type="project" value="UniProtKB-EC"/>
</dbReference>
<dbReference type="KEGG" id="mauu:NCTC10437_01559"/>
<accession>A0A448IJQ5</accession>
<evidence type="ECO:0000256" key="3">
    <source>
        <dbReference type="SAM" id="MobiDB-lite"/>
    </source>
</evidence>
<comment type="similarity">
    <text evidence="1">Belongs to the non-flavoprotein flavin reductase family.</text>
</comment>
<feature type="domain" description="Flavin reductase like" evidence="4">
    <location>
        <begin position="28"/>
        <end position="167"/>
    </location>
</feature>
<sequence>MSTEAEALVNSDDSPHPAPDPRHLRNTLGRFVTGVTVVTYLLDGQPRGLTVNSFTPVSMSPPLILVSISRKARAMDGLIDAPFVVNVLASEQLPLALQFAGQQQDDIDVAWSSSPTVPRLQGSVAWVACDPHSQVEVGDHVLVVGRVVDHFSTPNEPLLFASGSFKLLGGAVDAFDGSAAR</sequence>
<dbReference type="GO" id="GO:0010181">
    <property type="term" value="F:FMN binding"/>
    <property type="evidence" value="ECO:0007669"/>
    <property type="project" value="InterPro"/>
</dbReference>
<dbReference type="STRING" id="1791.GCA_001049355_00512"/>
<dbReference type="GO" id="GO:0042602">
    <property type="term" value="F:riboflavin reductase (NADPH) activity"/>
    <property type="evidence" value="ECO:0007669"/>
    <property type="project" value="TreeGrafter"/>
</dbReference>
<evidence type="ECO:0000256" key="2">
    <source>
        <dbReference type="ARBA" id="ARBA00023002"/>
    </source>
</evidence>
<keyword evidence="6" id="KW-1185">Reference proteome</keyword>
<feature type="region of interest" description="Disordered" evidence="3">
    <location>
        <begin position="1"/>
        <end position="25"/>
    </location>
</feature>
<dbReference type="EMBL" id="LR134356">
    <property type="protein sequence ID" value="VEG52640.1"/>
    <property type="molecule type" value="Genomic_DNA"/>
</dbReference>
<keyword evidence="2 5" id="KW-0560">Oxidoreductase</keyword>
<organism evidence="5 6">
    <name type="scientific">Mycolicibacterium aurum</name>
    <name type="common">Mycobacterium aurum</name>
    <dbReference type="NCBI Taxonomy" id="1791"/>
    <lineage>
        <taxon>Bacteria</taxon>
        <taxon>Bacillati</taxon>
        <taxon>Actinomycetota</taxon>
        <taxon>Actinomycetes</taxon>
        <taxon>Mycobacteriales</taxon>
        <taxon>Mycobacteriaceae</taxon>
        <taxon>Mycolicibacterium</taxon>
    </lineage>
</organism>
<dbReference type="Proteomes" id="UP000279306">
    <property type="component" value="Chromosome"/>
</dbReference>
<dbReference type="Gene3D" id="2.30.110.10">
    <property type="entry name" value="Electron Transport, Fmn-binding Protein, Chain A"/>
    <property type="match status" value="1"/>
</dbReference>
<dbReference type="Pfam" id="PF01613">
    <property type="entry name" value="Flavin_Reduct"/>
    <property type="match status" value="1"/>
</dbReference>
<dbReference type="InterPro" id="IPR012349">
    <property type="entry name" value="Split_barrel_FMN-bd"/>
</dbReference>
<evidence type="ECO:0000259" key="4">
    <source>
        <dbReference type="SMART" id="SM00903"/>
    </source>
</evidence>
<dbReference type="OrthoDB" id="9792858at2"/>
<name>A0A448IJQ5_MYCAU</name>
<dbReference type="AlphaFoldDB" id="A0A448IJQ5"/>
<gene>
    <name evidence="5" type="primary">ntaB</name>
    <name evidence="5" type="ORF">NCTC10437_01559</name>
</gene>
<protein>
    <submittedName>
        <fullName evidence="5">Flavin reductase domain-containing protein</fullName>
        <ecNumber evidence="5">1.5.1.42</ecNumber>
    </submittedName>
</protein>
<dbReference type="RefSeq" id="WP_083442931.1">
    <property type="nucleotide sequence ID" value="NZ_CVQQ01000001.1"/>
</dbReference>
<dbReference type="InterPro" id="IPR050268">
    <property type="entry name" value="NADH-dep_flavin_reductase"/>
</dbReference>
<dbReference type="SMART" id="SM00903">
    <property type="entry name" value="Flavin_Reduct"/>
    <property type="match status" value="1"/>
</dbReference>
<dbReference type="PANTHER" id="PTHR30466:SF1">
    <property type="entry name" value="FMN REDUCTASE (NADH) RUTF"/>
    <property type="match status" value="1"/>
</dbReference>
<dbReference type="PANTHER" id="PTHR30466">
    <property type="entry name" value="FLAVIN REDUCTASE"/>
    <property type="match status" value="1"/>
</dbReference>
<proteinExistence type="inferred from homology"/>
<evidence type="ECO:0000313" key="5">
    <source>
        <dbReference type="EMBL" id="VEG52640.1"/>
    </source>
</evidence>
<dbReference type="SUPFAM" id="SSF50475">
    <property type="entry name" value="FMN-binding split barrel"/>
    <property type="match status" value="1"/>
</dbReference>
<dbReference type="InterPro" id="IPR002563">
    <property type="entry name" value="Flavin_Rdtase-like_dom"/>
</dbReference>